<evidence type="ECO:0000313" key="3">
    <source>
        <dbReference type="Proteomes" id="UP000033047"/>
    </source>
</evidence>
<dbReference type="PROSITE" id="PS51257">
    <property type="entry name" value="PROKAR_LIPOPROTEIN"/>
    <property type="match status" value="1"/>
</dbReference>
<dbReference type="GeneID" id="69983847"/>
<dbReference type="Proteomes" id="UP000033047">
    <property type="component" value="Unassembled WGS sequence"/>
</dbReference>
<feature type="signal peptide" evidence="1">
    <location>
        <begin position="1"/>
        <end position="28"/>
    </location>
</feature>
<dbReference type="AlphaFoldDB" id="A0A0F5JAP1"/>
<evidence type="ECO:0000256" key="1">
    <source>
        <dbReference type="SAM" id="SignalP"/>
    </source>
</evidence>
<proteinExistence type="predicted"/>
<keyword evidence="1" id="KW-0732">Signal</keyword>
<reference evidence="2 3" key="1">
    <citation type="submission" date="2013-04" db="EMBL/GenBank/DDBJ databases">
        <title>The Genome Sequence of Parabacteroides goldsteinii DSM 19448.</title>
        <authorList>
            <consortium name="The Broad Institute Genomics Platform"/>
            <person name="Earl A."/>
            <person name="Ward D."/>
            <person name="Feldgarden M."/>
            <person name="Gevers D."/>
            <person name="Martens E."/>
            <person name="Sakamoto M."/>
            <person name="Benno Y."/>
            <person name="Song Y."/>
            <person name="Liu C."/>
            <person name="Lee J."/>
            <person name="Bolanos M."/>
            <person name="Vaisanen M.L."/>
            <person name="Finegold S.M."/>
            <person name="Walker B."/>
            <person name="Young S."/>
            <person name="Zeng Q."/>
            <person name="Gargeya S."/>
            <person name="Fitzgerald M."/>
            <person name="Haas B."/>
            <person name="Abouelleil A."/>
            <person name="Allen A.W."/>
            <person name="Alvarado L."/>
            <person name="Arachchi H.M."/>
            <person name="Berlin A.M."/>
            <person name="Chapman S.B."/>
            <person name="Gainer-Dewar J."/>
            <person name="Goldberg J."/>
            <person name="Griggs A."/>
            <person name="Gujja S."/>
            <person name="Hansen M."/>
            <person name="Howarth C."/>
            <person name="Imamovic A."/>
            <person name="Ireland A."/>
            <person name="Larimer J."/>
            <person name="McCowan C."/>
            <person name="Murphy C."/>
            <person name="Pearson M."/>
            <person name="Poon T.W."/>
            <person name="Priest M."/>
            <person name="Roberts A."/>
            <person name="Saif S."/>
            <person name="Shea T."/>
            <person name="Sisk P."/>
            <person name="Sykes S."/>
            <person name="Wortman J."/>
            <person name="Nusbaum C."/>
            <person name="Birren B."/>
        </authorList>
    </citation>
    <scope>NUCLEOTIDE SEQUENCE [LARGE SCALE GENOMIC DNA]</scope>
    <source>
        <strain evidence="2 3">DSM 19448</strain>
    </source>
</reference>
<dbReference type="RefSeq" id="WP_010800615.1">
    <property type="nucleotide sequence ID" value="NZ_KQ033912.1"/>
</dbReference>
<organism evidence="2 3">
    <name type="scientific">Parabacteroides goldsteinii DSM 19448 = WAL 12034</name>
    <dbReference type="NCBI Taxonomy" id="927665"/>
    <lineage>
        <taxon>Bacteria</taxon>
        <taxon>Pseudomonadati</taxon>
        <taxon>Bacteroidota</taxon>
        <taxon>Bacteroidia</taxon>
        <taxon>Bacteroidales</taxon>
        <taxon>Tannerellaceae</taxon>
        <taxon>Parabacteroides</taxon>
    </lineage>
</organism>
<dbReference type="EMBL" id="AQHV01000012">
    <property type="protein sequence ID" value="KKB54778.1"/>
    <property type="molecule type" value="Genomic_DNA"/>
</dbReference>
<dbReference type="SUPFAM" id="SSF49464">
    <property type="entry name" value="Carboxypeptidase regulatory domain-like"/>
    <property type="match status" value="1"/>
</dbReference>
<feature type="chain" id="PRO_5002488921" description="Lipoprotein" evidence="1">
    <location>
        <begin position="29"/>
        <end position="162"/>
    </location>
</feature>
<dbReference type="STRING" id="927665.HMPREF1535_02531"/>
<dbReference type="HOGENOM" id="CLU_140172_0_0_10"/>
<accession>A0A0F5JAP1</accession>
<evidence type="ECO:0008006" key="4">
    <source>
        <dbReference type="Google" id="ProtNLM"/>
    </source>
</evidence>
<dbReference type="InterPro" id="IPR026403">
    <property type="entry name" value="Lipo_with_rSAM"/>
</dbReference>
<dbReference type="PATRIC" id="fig|927665.4.peg.2604"/>
<gene>
    <name evidence="2" type="ORF">HMPREF1535_02531</name>
</gene>
<evidence type="ECO:0000313" key="2">
    <source>
        <dbReference type="EMBL" id="KKB54778.1"/>
    </source>
</evidence>
<dbReference type="NCBIfam" id="TIGR04134">
    <property type="entry name" value="lipo_with_rSAM"/>
    <property type="match status" value="1"/>
</dbReference>
<protein>
    <recommendedName>
        <fullName evidence="4">Lipoprotein</fullName>
    </recommendedName>
</protein>
<dbReference type="InterPro" id="IPR008969">
    <property type="entry name" value="CarboxyPept-like_regulatory"/>
</dbReference>
<name>A0A0F5JAP1_9BACT</name>
<sequence length="162" mass="17755">MNRTNHFFLTFTNKILAGLLSLLGFSLAACDKIGADEYGCPYADYEIKGKVVDENGKAINGIQVIIPDPFGNEEYTHRDTLITNSAGEFVARPVVTTFGTDITFKITTKDIDGTDNGGAFEETITEVAFKKEDLTGGNGEWNYGNAQKNVTIKMKQAVENKE</sequence>
<comment type="caution">
    <text evidence="2">The sequence shown here is derived from an EMBL/GenBank/DDBJ whole genome shotgun (WGS) entry which is preliminary data.</text>
</comment>